<dbReference type="EMBL" id="CP000325">
    <property type="protein sequence ID" value="ABL04983.1"/>
    <property type="molecule type" value="Genomic_DNA"/>
</dbReference>
<feature type="domain" description="DUF732" evidence="2">
    <location>
        <begin position="93"/>
        <end position="161"/>
    </location>
</feature>
<feature type="region of interest" description="Disordered" evidence="1">
    <location>
        <begin position="1"/>
        <end position="42"/>
    </location>
</feature>
<evidence type="ECO:0000313" key="4">
    <source>
        <dbReference type="Proteomes" id="UP000000765"/>
    </source>
</evidence>
<dbReference type="eggNOG" id="ENOG5031PDU">
    <property type="taxonomic scope" value="Bacteria"/>
</dbReference>
<feature type="compositionally biased region" description="Basic residues" evidence="1">
    <location>
        <begin position="10"/>
        <end position="19"/>
    </location>
</feature>
<protein>
    <recommendedName>
        <fullName evidence="2">DUF732 domain-containing protein</fullName>
    </recommendedName>
</protein>
<reference evidence="3 4" key="1">
    <citation type="journal article" date="2007" name="Genome Res.">
        <title>Reductive evolution and niche adaptation inferred from the genome of Mycobacterium ulcerans, the causative agent of Buruli ulcer.</title>
        <authorList>
            <person name="Stinear T.P."/>
            <person name="Seemann T."/>
            <person name="Pidot S."/>
            <person name="Frigui W."/>
            <person name="Reysset G."/>
            <person name="Garnier T."/>
            <person name="Meurice G."/>
            <person name="Simon D."/>
            <person name="Bouchier C."/>
            <person name="Ma L."/>
            <person name="Tichit M."/>
            <person name="Porter J.L."/>
            <person name="Ryan J."/>
            <person name="Johnson P.D."/>
            <person name="Davies J.K."/>
            <person name="Jenkin G.A."/>
            <person name="Small P.L."/>
            <person name="Jones L.M."/>
            <person name="Tekaia F."/>
            <person name="Laval F."/>
            <person name="Daffe M."/>
            <person name="Parkhill J."/>
            <person name="Cole S.T."/>
        </authorList>
    </citation>
    <scope>NUCLEOTIDE SEQUENCE [LARGE SCALE GENOMIC DNA]</scope>
    <source>
        <strain evidence="3 4">Agy99</strain>
    </source>
</reference>
<gene>
    <name evidence="3" type="ordered locus">MUL_2657</name>
</gene>
<evidence type="ECO:0000256" key="1">
    <source>
        <dbReference type="SAM" id="MobiDB-lite"/>
    </source>
</evidence>
<dbReference type="HOGENOM" id="CLU_1592798_0_0_11"/>
<name>A0PRL4_MYCUA</name>
<sequence length="167" mass="17598">MQRSVPAKPQRGRIRKFSHSLRPVHAPERRPTSPRPDGQLQPVAGMAAEGRRALLGGEVPAMRSSRTRALVLVVALVGLTELATATAHADAVDDAFLNAVRSHGINFASPQAAIMAGHQVCNALDSGRQKSDVAGDVAASSSLDGYRAGYFVGVSIAAYCPRHHSQA</sequence>
<accession>A0PRL4</accession>
<dbReference type="Proteomes" id="UP000000765">
    <property type="component" value="Chromosome"/>
</dbReference>
<dbReference type="AlphaFoldDB" id="A0PRL4"/>
<proteinExistence type="predicted"/>
<evidence type="ECO:0000259" key="2">
    <source>
        <dbReference type="Pfam" id="PF05305"/>
    </source>
</evidence>
<dbReference type="InterPro" id="IPR007969">
    <property type="entry name" value="DUF732"/>
</dbReference>
<dbReference type="Pfam" id="PF05305">
    <property type="entry name" value="DUF732"/>
    <property type="match status" value="1"/>
</dbReference>
<organism evidence="3 4">
    <name type="scientific">Mycobacterium ulcerans (strain Agy99)</name>
    <dbReference type="NCBI Taxonomy" id="362242"/>
    <lineage>
        <taxon>Bacteria</taxon>
        <taxon>Bacillati</taxon>
        <taxon>Actinomycetota</taxon>
        <taxon>Actinomycetes</taxon>
        <taxon>Mycobacteriales</taxon>
        <taxon>Mycobacteriaceae</taxon>
        <taxon>Mycobacterium</taxon>
        <taxon>Mycobacterium ulcerans group</taxon>
    </lineage>
</organism>
<dbReference type="KEGG" id="mul:MUL_2657"/>
<evidence type="ECO:0000313" key="3">
    <source>
        <dbReference type="EMBL" id="ABL04983.1"/>
    </source>
</evidence>